<evidence type="ECO:0000313" key="2">
    <source>
        <dbReference type="Proteomes" id="UP001519887"/>
    </source>
</evidence>
<protein>
    <submittedName>
        <fullName evidence="1">Z-ring formation inhibitor MciZ</fullName>
    </submittedName>
</protein>
<keyword evidence="2" id="KW-1185">Reference proteome</keyword>
<dbReference type="Proteomes" id="UP001519887">
    <property type="component" value="Unassembled WGS sequence"/>
</dbReference>
<organism evidence="1 2">
    <name type="scientific">Paenibacillus sepulcri</name>
    <dbReference type="NCBI Taxonomy" id="359917"/>
    <lineage>
        <taxon>Bacteria</taxon>
        <taxon>Bacillati</taxon>
        <taxon>Bacillota</taxon>
        <taxon>Bacilli</taxon>
        <taxon>Bacillales</taxon>
        <taxon>Paenibacillaceae</taxon>
        <taxon>Paenibacillus</taxon>
    </lineage>
</organism>
<accession>A0ABS7CE67</accession>
<dbReference type="InterPro" id="IPR025177">
    <property type="entry name" value="MciZ"/>
</dbReference>
<dbReference type="Pfam" id="PF13072">
    <property type="entry name" value="MciZ"/>
    <property type="match status" value="1"/>
</dbReference>
<reference evidence="1 2" key="1">
    <citation type="submission" date="2021-07" db="EMBL/GenBank/DDBJ databases">
        <title>Paenibacillus radiodurans sp. nov., isolated from the southeastern edge of Tengger Desert.</title>
        <authorList>
            <person name="Zhang G."/>
        </authorList>
    </citation>
    <scope>NUCLEOTIDE SEQUENCE [LARGE SCALE GENOMIC DNA]</scope>
    <source>
        <strain evidence="1 2">CCM 7311</strain>
    </source>
</reference>
<gene>
    <name evidence="1" type="ORF">K0U00_34370</name>
</gene>
<name>A0ABS7CE67_9BACL</name>
<dbReference type="EMBL" id="JAHZIK010001503">
    <property type="protein sequence ID" value="MBW7459149.1"/>
    <property type="molecule type" value="Genomic_DNA"/>
</dbReference>
<sequence length="57" mass="6523">MKQYSFSSQLTLVGKAWEIRHQLKLMVQQSPAHIRGSKIKSAGTLGDYLEHRRPASR</sequence>
<comment type="caution">
    <text evidence="1">The sequence shown here is derived from an EMBL/GenBank/DDBJ whole genome shotgun (WGS) entry which is preliminary data.</text>
</comment>
<evidence type="ECO:0000313" key="1">
    <source>
        <dbReference type="EMBL" id="MBW7459149.1"/>
    </source>
</evidence>
<proteinExistence type="predicted"/>